<gene>
    <name evidence="1" type="ORF">S12H4_31105</name>
</gene>
<evidence type="ECO:0000313" key="1">
    <source>
        <dbReference type="EMBL" id="GAI95290.1"/>
    </source>
</evidence>
<name>X1U616_9ZZZZ</name>
<feature type="non-terminal residue" evidence="1">
    <location>
        <position position="1"/>
    </location>
</feature>
<sequence length="73" mass="8240">AKAVITPAKNFDMGEGTDHAVERTIMGGVAGVILDARGRPVYLPEEDDVRKELLIKWFRTLDLYPEKKLEELL</sequence>
<dbReference type="AlphaFoldDB" id="X1U616"/>
<organism evidence="1">
    <name type="scientific">marine sediment metagenome</name>
    <dbReference type="NCBI Taxonomy" id="412755"/>
    <lineage>
        <taxon>unclassified sequences</taxon>
        <taxon>metagenomes</taxon>
        <taxon>ecological metagenomes</taxon>
    </lineage>
</organism>
<dbReference type="EMBL" id="BARW01018126">
    <property type="protein sequence ID" value="GAI95290.1"/>
    <property type="molecule type" value="Genomic_DNA"/>
</dbReference>
<protein>
    <submittedName>
        <fullName evidence="1">Uncharacterized protein</fullName>
    </submittedName>
</protein>
<accession>X1U616</accession>
<reference evidence="1" key="1">
    <citation type="journal article" date="2014" name="Front. Microbiol.">
        <title>High frequency of phylogenetically diverse reductive dehalogenase-homologous genes in deep subseafloor sedimentary metagenomes.</title>
        <authorList>
            <person name="Kawai M."/>
            <person name="Futagami T."/>
            <person name="Toyoda A."/>
            <person name="Takaki Y."/>
            <person name="Nishi S."/>
            <person name="Hori S."/>
            <person name="Arai W."/>
            <person name="Tsubouchi T."/>
            <person name="Morono Y."/>
            <person name="Uchiyama I."/>
            <person name="Ito T."/>
            <person name="Fujiyama A."/>
            <person name="Inagaki F."/>
            <person name="Takami H."/>
        </authorList>
    </citation>
    <scope>NUCLEOTIDE SEQUENCE</scope>
    <source>
        <strain evidence="1">Expedition CK06-06</strain>
    </source>
</reference>
<proteinExistence type="predicted"/>
<comment type="caution">
    <text evidence="1">The sequence shown here is derived from an EMBL/GenBank/DDBJ whole genome shotgun (WGS) entry which is preliminary data.</text>
</comment>